<dbReference type="AlphaFoldDB" id="A0A9F5MRV3"/>
<evidence type="ECO:0000256" key="8">
    <source>
        <dbReference type="ARBA" id="ARBA00023004"/>
    </source>
</evidence>
<evidence type="ECO:0000256" key="2">
    <source>
        <dbReference type="ARBA" id="ARBA00005189"/>
    </source>
</evidence>
<dbReference type="Gene3D" id="3.10.450.60">
    <property type="match status" value="1"/>
</dbReference>
<dbReference type="InterPro" id="IPR013819">
    <property type="entry name" value="LipOase_C"/>
</dbReference>
<dbReference type="PROSITE" id="PS00711">
    <property type="entry name" value="LIPOXYGENASE_1"/>
    <property type="match status" value="1"/>
</dbReference>
<dbReference type="Pfam" id="PF01477">
    <property type="entry name" value="PLAT"/>
    <property type="match status" value="1"/>
</dbReference>
<dbReference type="Gene3D" id="2.60.60.20">
    <property type="entry name" value="PLAT/LH2 domain"/>
    <property type="match status" value="1"/>
</dbReference>
<evidence type="ECO:0000313" key="18">
    <source>
        <dbReference type="RefSeq" id="XP_025021486.1"/>
    </source>
</evidence>
<keyword evidence="9" id="KW-0443">Lipid metabolism</keyword>
<evidence type="ECO:0000256" key="6">
    <source>
        <dbReference type="ARBA" id="ARBA00022964"/>
    </source>
</evidence>
<dbReference type="Proteomes" id="UP000695026">
    <property type="component" value="Unplaced"/>
</dbReference>
<name>A0A9F5MRV3_PYTBI</name>
<evidence type="ECO:0000313" key="17">
    <source>
        <dbReference type="Proteomes" id="UP000695026"/>
    </source>
</evidence>
<feature type="binding site" evidence="11">
    <location>
        <position position="145"/>
    </location>
    <ligand>
        <name>Ca(2+)</name>
        <dbReference type="ChEBI" id="CHEBI:29108"/>
        <label>1</label>
    </ligand>
</feature>
<comment type="pathway">
    <text evidence="2">Lipid metabolism.</text>
</comment>
<evidence type="ECO:0000256" key="10">
    <source>
        <dbReference type="PIRSR" id="PIRSR601885-1"/>
    </source>
</evidence>
<feature type="binding site" evidence="11">
    <location>
        <position position="185"/>
    </location>
    <ligand>
        <name>Ca(2+)</name>
        <dbReference type="ChEBI" id="CHEBI:29108"/>
        <label>1</label>
    </ligand>
</feature>
<dbReference type="RefSeq" id="XP_025021486.1">
    <property type="nucleotide sequence ID" value="XM_025165718.1"/>
</dbReference>
<dbReference type="PROSITE" id="PS51393">
    <property type="entry name" value="LIPOXYGENASE_3"/>
    <property type="match status" value="1"/>
</dbReference>
<dbReference type="InterPro" id="IPR001024">
    <property type="entry name" value="PLAT/LH2_dom"/>
</dbReference>
<comment type="subcellular location">
    <subcellularLocation>
        <location evidence="1">Cytoplasm</location>
    </subcellularLocation>
</comment>
<evidence type="ECO:0000256" key="5">
    <source>
        <dbReference type="ARBA" id="ARBA00022723"/>
    </source>
</evidence>
<dbReference type="PROSITE" id="PS50095">
    <property type="entry name" value="PLAT"/>
    <property type="match status" value="1"/>
</dbReference>
<evidence type="ECO:0000256" key="13">
    <source>
        <dbReference type="PROSITE-ProRule" id="PRU00152"/>
    </source>
</evidence>
<dbReference type="Gene3D" id="1.20.245.10">
    <property type="entry name" value="Lipoxygenase-1, Domain 5"/>
    <property type="match status" value="1"/>
</dbReference>
<keyword evidence="6 14" id="KW-0223">Dioxygenase</keyword>
<keyword evidence="8 10" id="KW-0408">Iron</keyword>
<keyword evidence="11" id="KW-0106">Calcium</keyword>
<dbReference type="KEGG" id="pbi:103064438"/>
<feature type="domain" description="PLAT" evidence="15">
    <location>
        <begin position="107"/>
        <end position="224"/>
    </location>
</feature>
<feature type="binding site" evidence="11">
    <location>
        <position position="186"/>
    </location>
    <ligand>
        <name>Ca(2+)</name>
        <dbReference type="ChEBI" id="CHEBI:29108"/>
        <label>1</label>
    </ligand>
</feature>
<sequence length="776" mass="88461">MQFKVLQKLQGPWTVLSGGRRVFSRTPARVRAYSGDHRRKSIPFGGPDLNRVMLEGCKVPARFQGTRGCGFTLLRKATCLQEELQHQKESFWRSWRAQSGRGETPPWVYRVRVATGKFWGSGTFDSVSITLVGLKGESPKQLLDNTGRDFAPGTVDNYEVLSDRDLGPLLFVRLHKEPYQFFPEDAWFCDFVQLTTPDNKTFHFPCYQWIEGHQVLELREGTGKLICDDGANPWHLRHRVEELRCRQDTYRWAQFAPGVPRRVAVDSIEEMDTNIKFSLTKMSTFMVRSKLTKLEIKLKGLMNCSYSWKRLEDIRKIFWFNKSFVSEYVADHWQEDAFFGYQYLNGVNPVLIEKCTEIPANFPVTQEMVAESLGKSTTLTEEIQKGNIFIVDYNILQDIPTNVIQGEQQYLAVPLCLFHQTPSGSLVPIAIQLSQNPGPKSPIFLPSDSLWDWTLAKMWVRNADFHIHQNISHLLRTHLMAEVFTVATLRELPMCHPVFKLLIPHLRYTLQINILARIRLIKEGGMMDQATSAGFEGIGPLVRKGVQRLTYASLCLPEDIKARGVDSVANYYYRDDATKIWAAIESYVAGFVRFYYRNDDRVQGDSELQAWILEIFTEAFQSREASGAPSSLGTTEELTKFLTMAIFTCSAQHGAVNSGQFDFGAWMPNSPSTMRRPPPTVKGLATLEGILDTIPPVNITCIALCSLWLLSQEAADRRPLGFFPDKHFIEEEPNRLIGVFQNCLANISEEINQRNQSLPLPYNYLDPPHIENSVSI</sequence>
<dbReference type="InterPro" id="IPR036226">
    <property type="entry name" value="LipOase_C_sf"/>
</dbReference>
<evidence type="ECO:0000259" key="16">
    <source>
        <dbReference type="PROSITE" id="PS51393"/>
    </source>
</evidence>
<protein>
    <submittedName>
        <fullName evidence="18">Hydroperoxide isomerase ALOXE3-like</fullName>
    </submittedName>
</protein>
<evidence type="ECO:0000256" key="11">
    <source>
        <dbReference type="PIRSR" id="PIRSR601885-2"/>
    </source>
</evidence>
<dbReference type="InterPro" id="IPR036392">
    <property type="entry name" value="PLAT/LH2_dom_sf"/>
</dbReference>
<organism evidence="17 18">
    <name type="scientific">Python bivittatus</name>
    <name type="common">Burmese python</name>
    <name type="synonym">Python molurus bivittatus</name>
    <dbReference type="NCBI Taxonomy" id="176946"/>
    <lineage>
        <taxon>Eukaryota</taxon>
        <taxon>Metazoa</taxon>
        <taxon>Chordata</taxon>
        <taxon>Craniata</taxon>
        <taxon>Vertebrata</taxon>
        <taxon>Euteleostomi</taxon>
        <taxon>Lepidosauria</taxon>
        <taxon>Squamata</taxon>
        <taxon>Bifurcata</taxon>
        <taxon>Unidentata</taxon>
        <taxon>Episquamata</taxon>
        <taxon>Toxicofera</taxon>
        <taxon>Serpentes</taxon>
        <taxon>Henophidia</taxon>
        <taxon>Pythonidae</taxon>
        <taxon>Python</taxon>
    </lineage>
</organism>
<accession>A0A9F5MRV3</accession>
<feature type="binding site" evidence="11">
    <location>
        <position position="122"/>
    </location>
    <ligand>
        <name>Ca(2+)</name>
        <dbReference type="ChEBI" id="CHEBI:29108"/>
        <label>1</label>
    </ligand>
</feature>
<feature type="domain" description="Lipoxygenase" evidence="16">
    <location>
        <begin position="224"/>
        <end position="776"/>
    </location>
</feature>
<evidence type="ECO:0000259" key="15">
    <source>
        <dbReference type="PROSITE" id="PS50095"/>
    </source>
</evidence>
<feature type="binding site" evidence="10">
    <location>
        <position position="776"/>
    </location>
    <ligand>
        <name>Fe cation</name>
        <dbReference type="ChEBI" id="CHEBI:24875"/>
        <note>catalytic</note>
    </ligand>
</feature>
<dbReference type="FunFam" id="2.60.60.20:FF:000002">
    <property type="entry name" value="Arachidonate 5-lipoxygenase a"/>
    <property type="match status" value="1"/>
</dbReference>
<dbReference type="PANTHER" id="PTHR11771">
    <property type="entry name" value="LIPOXYGENASE"/>
    <property type="match status" value="1"/>
</dbReference>
<feature type="binding site" evidence="11">
    <location>
        <position position="120"/>
    </location>
    <ligand>
        <name>Ca(2+)</name>
        <dbReference type="ChEBI" id="CHEBI:29108"/>
        <label>1</label>
    </ligand>
</feature>
<feature type="binding site" evidence="11">
    <location>
        <position position="144"/>
    </location>
    <ligand>
        <name>Ca(2+)</name>
        <dbReference type="ChEBI" id="CHEBI:29108"/>
        <label>1</label>
    </ligand>
</feature>
<dbReference type="Pfam" id="PF00305">
    <property type="entry name" value="Lipoxygenase"/>
    <property type="match status" value="1"/>
</dbReference>
<dbReference type="PROSITE" id="PS00081">
    <property type="entry name" value="LIPOXYGENASE_2"/>
    <property type="match status" value="1"/>
</dbReference>
<dbReference type="InterPro" id="IPR001885">
    <property type="entry name" value="LipOase_mml"/>
</dbReference>
<dbReference type="GO" id="GO:0016702">
    <property type="term" value="F:oxidoreductase activity, acting on single donors with incorporation of molecular oxygen, incorporation of two atoms of oxygen"/>
    <property type="evidence" value="ECO:0007669"/>
    <property type="project" value="InterPro"/>
</dbReference>
<dbReference type="CDD" id="cd01753">
    <property type="entry name" value="PLAT_LOX"/>
    <property type="match status" value="1"/>
</dbReference>
<dbReference type="SMART" id="SM00308">
    <property type="entry name" value="LH2"/>
    <property type="match status" value="1"/>
</dbReference>
<feature type="binding site" evidence="10">
    <location>
        <position position="653"/>
    </location>
    <ligand>
        <name>Fe cation</name>
        <dbReference type="ChEBI" id="CHEBI:24875"/>
        <note>catalytic</note>
    </ligand>
</feature>
<dbReference type="PRINTS" id="PR00087">
    <property type="entry name" value="LIPOXYGENASE"/>
</dbReference>
<evidence type="ECO:0000256" key="9">
    <source>
        <dbReference type="ARBA" id="ARBA00023098"/>
    </source>
</evidence>
<dbReference type="FunFam" id="1.20.245.10:FF:000001">
    <property type="entry name" value="Arachidonate 5-lipoxygenase a"/>
    <property type="match status" value="1"/>
</dbReference>
<dbReference type="SUPFAM" id="SSF49723">
    <property type="entry name" value="Lipase/lipooxygenase domain (PLAT/LH2 domain)"/>
    <property type="match status" value="1"/>
</dbReference>
<keyword evidence="7 14" id="KW-0560">Oxidoreductase</keyword>
<evidence type="ECO:0000256" key="4">
    <source>
        <dbReference type="ARBA" id="ARBA00022490"/>
    </source>
</evidence>
<dbReference type="SUPFAM" id="SSF48484">
    <property type="entry name" value="Lipoxigenase"/>
    <property type="match status" value="1"/>
</dbReference>
<feature type="site" description="Essential for stabilizing binding to COTL1" evidence="12">
    <location>
        <position position="209"/>
    </location>
</feature>
<dbReference type="PRINTS" id="PR00467">
    <property type="entry name" value="MAMLPOXGNASE"/>
</dbReference>
<evidence type="ECO:0000256" key="12">
    <source>
        <dbReference type="PIRSR" id="PIRSR601885-3"/>
    </source>
</evidence>
<comment type="similarity">
    <text evidence="3 14">Belongs to the lipoxygenase family.</text>
</comment>
<proteinExistence type="inferred from homology"/>
<keyword evidence="4" id="KW-0963">Cytoplasm</keyword>
<gene>
    <name evidence="18" type="primary">LOC103064438</name>
</gene>
<comment type="caution">
    <text evidence="13">Lacks conserved residue(s) required for the propagation of feature annotation.</text>
</comment>
<evidence type="ECO:0000256" key="14">
    <source>
        <dbReference type="RuleBase" id="RU003974"/>
    </source>
</evidence>
<dbReference type="InterPro" id="IPR020834">
    <property type="entry name" value="LipOase_CS"/>
</dbReference>
<dbReference type="OrthoDB" id="407298at2759"/>
<dbReference type="GO" id="GO:0005506">
    <property type="term" value="F:iron ion binding"/>
    <property type="evidence" value="ECO:0007669"/>
    <property type="project" value="InterPro"/>
</dbReference>
<feature type="binding site" evidence="10">
    <location>
        <position position="473"/>
    </location>
    <ligand>
        <name>Fe cation</name>
        <dbReference type="ChEBI" id="CHEBI:24875"/>
        <note>catalytic</note>
    </ligand>
</feature>
<keyword evidence="17" id="KW-1185">Reference proteome</keyword>
<comment type="cofactor">
    <cofactor evidence="10">
        <name>Fe cation</name>
        <dbReference type="ChEBI" id="CHEBI:24875"/>
    </cofactor>
    <text evidence="10">Binds 1 Fe cation per subunit.</text>
</comment>
<evidence type="ECO:0000256" key="3">
    <source>
        <dbReference type="ARBA" id="ARBA00009419"/>
    </source>
</evidence>
<dbReference type="GO" id="GO:0005737">
    <property type="term" value="C:cytoplasm"/>
    <property type="evidence" value="ECO:0007669"/>
    <property type="project" value="UniProtKB-SubCell"/>
</dbReference>
<dbReference type="OMA" id="PPVNITC"/>
<reference evidence="18" key="1">
    <citation type="submission" date="2025-08" db="UniProtKB">
        <authorList>
            <consortium name="RefSeq"/>
        </authorList>
    </citation>
    <scope>IDENTIFICATION</scope>
    <source>
        <tissue evidence="18">Liver</tissue>
    </source>
</reference>
<dbReference type="GO" id="GO:0034440">
    <property type="term" value="P:lipid oxidation"/>
    <property type="evidence" value="ECO:0007669"/>
    <property type="project" value="InterPro"/>
</dbReference>
<evidence type="ECO:0000256" key="7">
    <source>
        <dbReference type="ARBA" id="ARBA00023002"/>
    </source>
</evidence>
<dbReference type="InterPro" id="IPR000907">
    <property type="entry name" value="LipOase"/>
</dbReference>
<keyword evidence="5 10" id="KW-0479">Metal-binding</keyword>
<evidence type="ECO:0000256" key="1">
    <source>
        <dbReference type="ARBA" id="ARBA00004496"/>
    </source>
</evidence>
<dbReference type="InterPro" id="IPR020833">
    <property type="entry name" value="LipOase_Fe_BS"/>
</dbReference>
<dbReference type="InterPro" id="IPR042062">
    <property type="entry name" value="PLAT_LOX_verte"/>
</dbReference>
<feature type="binding site" evidence="10">
    <location>
        <position position="478"/>
    </location>
    <ligand>
        <name>Fe cation</name>
        <dbReference type="ChEBI" id="CHEBI:24875"/>
        <note>catalytic</note>
    </ligand>
</feature>
<dbReference type="GeneID" id="103064438"/>